<evidence type="ECO:0000313" key="1">
    <source>
        <dbReference type="EMBL" id="PWK79734.1"/>
    </source>
</evidence>
<accession>A0A316HEW8</accession>
<name>A0A316HEW8_9SPHI</name>
<dbReference type="PANTHER" id="PTHR30203">
    <property type="entry name" value="OUTER MEMBRANE CATION EFFLUX PROTEIN"/>
    <property type="match status" value="1"/>
</dbReference>
<dbReference type="GO" id="GO:0015562">
    <property type="term" value="F:efflux transmembrane transporter activity"/>
    <property type="evidence" value="ECO:0007669"/>
    <property type="project" value="InterPro"/>
</dbReference>
<gene>
    <name evidence="1" type="ORF">LX99_00194</name>
</gene>
<dbReference type="Gene3D" id="1.20.1600.10">
    <property type="entry name" value="Outer membrane efflux proteins (OEP)"/>
    <property type="match status" value="1"/>
</dbReference>
<dbReference type="Proteomes" id="UP000245678">
    <property type="component" value="Unassembled WGS sequence"/>
</dbReference>
<keyword evidence="2" id="KW-1185">Reference proteome</keyword>
<dbReference type="InterPro" id="IPR010131">
    <property type="entry name" value="MdtP/NodT-like"/>
</dbReference>
<reference evidence="1 2" key="1">
    <citation type="submission" date="2018-05" db="EMBL/GenBank/DDBJ databases">
        <title>Genomic Encyclopedia of Archaeal and Bacterial Type Strains, Phase II (KMG-II): from individual species to whole genera.</title>
        <authorList>
            <person name="Goeker M."/>
        </authorList>
    </citation>
    <scope>NUCLEOTIDE SEQUENCE [LARGE SCALE GENOMIC DNA]</scope>
    <source>
        <strain evidence="1 2">DSM 19975</strain>
    </source>
</reference>
<protein>
    <submittedName>
        <fullName evidence="1">Outer membrane protein TolC</fullName>
    </submittedName>
</protein>
<sequence length="456" mass="51789">MVILLCSTKSIYLHLKLLFSPYQFFPELCFSLAIVNTIHIILNTLIKWFTCLLLCLYSNVIQAQTYNLDHYLKLAKNNSPLLRDLQNQIVSGQLDSMRIKAGYRPQVSANSSGLYAPVAGGYGYAPAITNEHTLAALMGVNQSLDSKKNIAAQIDAVKLQSQTISNTAKISEQDLKKAVTAQYIAAYGSLQQVKFNQDVIALLNREENLLKKLTRSNVYRQSDYLTFLVTLKQQELILSQARLQYKNDYTTLNYLTGITDTCYVELLDPILQKKTSVDAANSIFFSQYKTDSLKTVNSRALVDFSYKPKINLLADGGYNSDFLSGPAYKNFGVSVGFSFTLPLYDGGQRKIQYRKLSLEEDTRRTYKAFFDRQYRQQIAQLDQQITGSEQLIAQIDEQMKYTESLVKVDTQLMQTGDVRVADLVLAINNYLAIKNLKTQTNINRLQLINQLNYWNK</sequence>
<comment type="caution">
    <text evidence="1">The sequence shown here is derived from an EMBL/GenBank/DDBJ whole genome shotgun (WGS) entry which is preliminary data.</text>
</comment>
<proteinExistence type="predicted"/>
<dbReference type="AlphaFoldDB" id="A0A316HEW8"/>
<organism evidence="1 2">
    <name type="scientific">Mucilaginibacter oryzae</name>
    <dbReference type="NCBI Taxonomy" id="468058"/>
    <lineage>
        <taxon>Bacteria</taxon>
        <taxon>Pseudomonadati</taxon>
        <taxon>Bacteroidota</taxon>
        <taxon>Sphingobacteriia</taxon>
        <taxon>Sphingobacteriales</taxon>
        <taxon>Sphingobacteriaceae</taxon>
        <taxon>Mucilaginibacter</taxon>
    </lineage>
</organism>
<dbReference type="EMBL" id="QGHA01000001">
    <property type="protein sequence ID" value="PWK79734.1"/>
    <property type="molecule type" value="Genomic_DNA"/>
</dbReference>
<evidence type="ECO:0000313" key="2">
    <source>
        <dbReference type="Proteomes" id="UP000245678"/>
    </source>
</evidence>
<dbReference type="SUPFAM" id="SSF56954">
    <property type="entry name" value="Outer membrane efflux proteins (OEP)"/>
    <property type="match status" value="1"/>
</dbReference>